<comment type="caution">
    <text evidence="10">The sequence shown here is derived from an EMBL/GenBank/DDBJ whole genome shotgun (WGS) entry which is preliminary data.</text>
</comment>
<dbReference type="InterPro" id="IPR017941">
    <property type="entry name" value="Rieske_2Fe-2S"/>
</dbReference>
<evidence type="ECO:0000256" key="1">
    <source>
        <dbReference type="ARBA" id="ARBA00022714"/>
    </source>
</evidence>
<dbReference type="RefSeq" id="WP_338176102.1">
    <property type="nucleotide sequence ID" value="NZ_JAEKNQ010000006.1"/>
</dbReference>
<evidence type="ECO:0000256" key="5">
    <source>
        <dbReference type="ARBA" id="ARBA00023157"/>
    </source>
</evidence>
<keyword evidence="1" id="KW-0001">2Fe-2S</keyword>
<proteinExistence type="predicted"/>
<feature type="transmembrane region" description="Helical" evidence="8">
    <location>
        <begin position="38"/>
        <end position="62"/>
    </location>
</feature>
<sequence>MLDLASKPATERSQKEIATPADETTSPLLQRTNRRNFIVWYLGGLMGAIGLAGLAPLLLYIVPGAGANKFLDLTVTLDKGLDQLQDGQGVSFDAPAGKGFVMADGGGDNQPGKIAFKGFAIKVGGNVALLSATCSHLGCSVSLNEGKGFNCPCHGSVFGLSGDVKRGPATSPLSHYTWKKGAKPNEIIVHGVDLPGVG</sequence>
<dbReference type="InterPro" id="IPR036922">
    <property type="entry name" value="Rieske_2Fe-2S_sf"/>
</dbReference>
<organism evidence="10 11">
    <name type="scientific">Candidatus Dormiibacter inghamiae</name>
    <dbReference type="NCBI Taxonomy" id="3127013"/>
    <lineage>
        <taxon>Bacteria</taxon>
        <taxon>Bacillati</taxon>
        <taxon>Candidatus Dormiibacterota</taxon>
        <taxon>Candidatus Dormibacteria</taxon>
        <taxon>Candidatus Dormibacterales</taxon>
        <taxon>Candidatus Dormibacteraceae</taxon>
        <taxon>Candidatus Dormiibacter</taxon>
    </lineage>
</organism>
<comment type="cofactor">
    <cofactor evidence="6">
        <name>[2Fe-2S] cluster</name>
        <dbReference type="ChEBI" id="CHEBI:190135"/>
    </cofactor>
</comment>
<reference evidence="10 11" key="1">
    <citation type="submission" date="2020-10" db="EMBL/GenBank/DDBJ databases">
        <title>Ca. Dormibacterota MAGs.</title>
        <authorList>
            <person name="Montgomery K."/>
        </authorList>
    </citation>
    <scope>NUCLEOTIDE SEQUENCE [LARGE SCALE GENOMIC DNA]</scope>
    <source>
        <strain evidence="10">SC8811_S16_3</strain>
    </source>
</reference>
<evidence type="ECO:0000256" key="8">
    <source>
        <dbReference type="SAM" id="Phobius"/>
    </source>
</evidence>
<dbReference type="PRINTS" id="PR00162">
    <property type="entry name" value="RIESKE"/>
</dbReference>
<evidence type="ECO:0000313" key="11">
    <source>
        <dbReference type="Proteomes" id="UP000620075"/>
    </source>
</evidence>
<feature type="region of interest" description="Disordered" evidence="7">
    <location>
        <begin position="1"/>
        <end position="26"/>
    </location>
</feature>
<keyword evidence="2" id="KW-0479">Metal-binding</keyword>
<keyword evidence="3" id="KW-0408">Iron</keyword>
<gene>
    <name evidence="10" type="ORF">JF888_00885</name>
</gene>
<dbReference type="SUPFAM" id="SSF50022">
    <property type="entry name" value="ISP domain"/>
    <property type="match status" value="1"/>
</dbReference>
<name>A0A934NAS7_9BACT</name>
<protein>
    <submittedName>
        <fullName evidence="10">Ubiquinol-cytochrome c reductase iron-sulfur subunit</fullName>
    </submittedName>
</protein>
<dbReference type="PROSITE" id="PS51296">
    <property type="entry name" value="RIESKE"/>
    <property type="match status" value="1"/>
</dbReference>
<dbReference type="Proteomes" id="UP000620075">
    <property type="component" value="Unassembled WGS sequence"/>
</dbReference>
<keyword evidence="4" id="KW-0411">Iron-sulfur</keyword>
<evidence type="ECO:0000256" key="3">
    <source>
        <dbReference type="ARBA" id="ARBA00023004"/>
    </source>
</evidence>
<keyword evidence="8" id="KW-1133">Transmembrane helix</keyword>
<dbReference type="AlphaFoldDB" id="A0A934NAS7"/>
<dbReference type="InterPro" id="IPR005805">
    <property type="entry name" value="Rieske_Fe-S_prot_C"/>
</dbReference>
<dbReference type="GO" id="GO:0016020">
    <property type="term" value="C:membrane"/>
    <property type="evidence" value="ECO:0007669"/>
    <property type="project" value="InterPro"/>
</dbReference>
<dbReference type="PANTHER" id="PTHR10134">
    <property type="entry name" value="CYTOCHROME B-C1 COMPLEX SUBUNIT RIESKE, MITOCHONDRIAL"/>
    <property type="match status" value="1"/>
</dbReference>
<keyword evidence="8" id="KW-0472">Membrane</keyword>
<dbReference type="Pfam" id="PF00355">
    <property type="entry name" value="Rieske"/>
    <property type="match status" value="1"/>
</dbReference>
<dbReference type="GO" id="GO:0016705">
    <property type="term" value="F:oxidoreductase activity, acting on paired donors, with incorporation or reduction of molecular oxygen"/>
    <property type="evidence" value="ECO:0007669"/>
    <property type="project" value="UniProtKB-ARBA"/>
</dbReference>
<dbReference type="GO" id="GO:0046872">
    <property type="term" value="F:metal ion binding"/>
    <property type="evidence" value="ECO:0007669"/>
    <property type="project" value="UniProtKB-KW"/>
</dbReference>
<evidence type="ECO:0000259" key="9">
    <source>
        <dbReference type="PROSITE" id="PS51296"/>
    </source>
</evidence>
<evidence type="ECO:0000313" key="10">
    <source>
        <dbReference type="EMBL" id="MBJ7601746.1"/>
    </source>
</evidence>
<dbReference type="Gene3D" id="2.102.10.10">
    <property type="entry name" value="Rieske [2Fe-2S] iron-sulphur domain"/>
    <property type="match status" value="1"/>
</dbReference>
<dbReference type="GO" id="GO:0004497">
    <property type="term" value="F:monooxygenase activity"/>
    <property type="evidence" value="ECO:0007669"/>
    <property type="project" value="UniProtKB-ARBA"/>
</dbReference>
<feature type="domain" description="Rieske" evidence="9">
    <location>
        <begin position="124"/>
        <end position="176"/>
    </location>
</feature>
<evidence type="ECO:0000256" key="2">
    <source>
        <dbReference type="ARBA" id="ARBA00022723"/>
    </source>
</evidence>
<dbReference type="EMBL" id="JAEKNQ010000006">
    <property type="protein sequence ID" value="MBJ7601746.1"/>
    <property type="molecule type" value="Genomic_DNA"/>
</dbReference>
<accession>A0A934NAS7</accession>
<evidence type="ECO:0000256" key="7">
    <source>
        <dbReference type="SAM" id="MobiDB-lite"/>
    </source>
</evidence>
<dbReference type="GO" id="GO:0051537">
    <property type="term" value="F:2 iron, 2 sulfur cluster binding"/>
    <property type="evidence" value="ECO:0007669"/>
    <property type="project" value="UniProtKB-KW"/>
</dbReference>
<evidence type="ECO:0000256" key="6">
    <source>
        <dbReference type="ARBA" id="ARBA00034078"/>
    </source>
</evidence>
<keyword evidence="8" id="KW-0812">Transmembrane</keyword>
<dbReference type="InterPro" id="IPR014349">
    <property type="entry name" value="Rieske_Fe-S_prot"/>
</dbReference>
<keyword evidence="5" id="KW-1015">Disulfide bond</keyword>
<evidence type="ECO:0000256" key="4">
    <source>
        <dbReference type="ARBA" id="ARBA00023014"/>
    </source>
</evidence>